<dbReference type="Proteomes" id="UP001597557">
    <property type="component" value="Unassembled WGS sequence"/>
</dbReference>
<comment type="caution">
    <text evidence="1">The sequence shown here is derived from an EMBL/GenBank/DDBJ whole genome shotgun (WGS) entry which is preliminary data.</text>
</comment>
<accession>A0ABW5YC62</accession>
<keyword evidence="2" id="KW-1185">Reference proteome</keyword>
<protein>
    <recommendedName>
        <fullName evidence="3">Histidine kinase</fullName>
    </recommendedName>
</protein>
<name>A0ABW5YC62_9SPHI</name>
<reference evidence="2" key="1">
    <citation type="journal article" date="2019" name="Int. J. Syst. Evol. Microbiol.">
        <title>The Global Catalogue of Microorganisms (GCM) 10K type strain sequencing project: providing services to taxonomists for standard genome sequencing and annotation.</title>
        <authorList>
            <consortium name="The Broad Institute Genomics Platform"/>
            <consortium name="The Broad Institute Genome Sequencing Center for Infectious Disease"/>
            <person name="Wu L."/>
            <person name="Ma J."/>
        </authorList>
    </citation>
    <scope>NUCLEOTIDE SEQUENCE [LARGE SCALE GENOMIC DNA]</scope>
    <source>
        <strain evidence="2">KCTC 22437</strain>
    </source>
</reference>
<evidence type="ECO:0000313" key="2">
    <source>
        <dbReference type="Proteomes" id="UP001597557"/>
    </source>
</evidence>
<sequence>MSADKGLDAETFKMLRHDIKNQLSNIHLALDTLKYEVAEPSEDFLYCLESVFTSAAKINELINAAE</sequence>
<evidence type="ECO:0000313" key="1">
    <source>
        <dbReference type="EMBL" id="MFD2872555.1"/>
    </source>
</evidence>
<dbReference type="EMBL" id="JBHUPD010000002">
    <property type="protein sequence ID" value="MFD2872555.1"/>
    <property type="molecule type" value="Genomic_DNA"/>
</dbReference>
<organism evidence="1 2">
    <name type="scientific">Mucilaginibacter ximonensis</name>
    <dbReference type="NCBI Taxonomy" id="538021"/>
    <lineage>
        <taxon>Bacteria</taxon>
        <taxon>Pseudomonadati</taxon>
        <taxon>Bacteroidota</taxon>
        <taxon>Sphingobacteriia</taxon>
        <taxon>Sphingobacteriales</taxon>
        <taxon>Sphingobacteriaceae</taxon>
        <taxon>Mucilaginibacter</taxon>
    </lineage>
</organism>
<gene>
    <name evidence="1" type="ORF">ACFS5N_08760</name>
</gene>
<proteinExistence type="predicted"/>
<evidence type="ECO:0008006" key="3">
    <source>
        <dbReference type="Google" id="ProtNLM"/>
    </source>
</evidence>
<dbReference type="RefSeq" id="WP_377184351.1">
    <property type="nucleotide sequence ID" value="NZ_JBHUPD010000002.1"/>
</dbReference>